<keyword evidence="2" id="KW-1185">Reference proteome</keyword>
<organism evidence="1 2">
    <name type="scientific">Streptomyces aurantiacus JA 4570</name>
    <dbReference type="NCBI Taxonomy" id="1286094"/>
    <lineage>
        <taxon>Bacteria</taxon>
        <taxon>Bacillati</taxon>
        <taxon>Actinomycetota</taxon>
        <taxon>Actinomycetes</taxon>
        <taxon>Kitasatosporales</taxon>
        <taxon>Streptomycetaceae</taxon>
        <taxon>Streptomyces</taxon>
        <taxon>Streptomyces aurantiacus group</taxon>
    </lineage>
</organism>
<accession>S3Z9X1</accession>
<gene>
    <name evidence="1" type="ORF">STRAU_7544</name>
</gene>
<protein>
    <submittedName>
        <fullName evidence="1">Uncharacterized protein</fullName>
    </submittedName>
</protein>
<dbReference type="Proteomes" id="UP000014629">
    <property type="component" value="Unassembled WGS sequence"/>
</dbReference>
<reference evidence="1 2" key="1">
    <citation type="submission" date="2013-02" db="EMBL/GenBank/DDBJ databases">
        <title>Draft Genome Sequence of Streptomyces aurantiacus, Which Produces Setomimycin.</title>
        <authorList>
            <person name="Gruening B.A."/>
            <person name="Praeg A."/>
            <person name="Erxleben A."/>
            <person name="Guenther S."/>
            <person name="Mueller M."/>
        </authorList>
    </citation>
    <scope>NUCLEOTIDE SEQUENCE [LARGE SCALE GENOMIC DNA]</scope>
    <source>
        <strain evidence="1 2">JA 4570</strain>
    </source>
</reference>
<evidence type="ECO:0000313" key="2">
    <source>
        <dbReference type="Proteomes" id="UP000014629"/>
    </source>
</evidence>
<dbReference type="PATRIC" id="fig|1286094.4.peg.7470"/>
<dbReference type="AlphaFoldDB" id="S3Z9X1"/>
<proteinExistence type="predicted"/>
<comment type="caution">
    <text evidence="1">The sequence shown here is derived from an EMBL/GenBank/DDBJ whole genome shotgun (WGS) entry which is preliminary data.</text>
</comment>
<name>S3Z9X1_9ACTN</name>
<evidence type="ECO:0000313" key="1">
    <source>
        <dbReference type="EMBL" id="EPH39384.1"/>
    </source>
</evidence>
<sequence length="53" mass="6049">MQVGLPVERLCFAAQSLAVIDGRQWWSARPPFPKNFVQGMPHYQRFGKSWGAT</sequence>
<dbReference type="EMBL" id="AOPZ01000538">
    <property type="protein sequence ID" value="EPH39384.1"/>
    <property type="molecule type" value="Genomic_DNA"/>
</dbReference>